<dbReference type="PANTHER" id="PTHR42996:SF1">
    <property type="entry name" value="PHOSPHATE-BINDING PROTEIN PSTS"/>
    <property type="match status" value="1"/>
</dbReference>
<evidence type="ECO:0000313" key="4">
    <source>
        <dbReference type="EMBL" id="BDI17512.1"/>
    </source>
</evidence>
<dbReference type="RefSeq" id="WP_251955385.1">
    <property type="nucleotide sequence ID" value="NZ_AP025732.1"/>
</dbReference>
<sequence length="480" mass="48414">MGFYRDRKSNKLTSSISVLAVTISLVAAQSATHKSLAQTATAPAPAGVTLINGAGSSAVNTLLSGTGTTAPLAPQGSWFNVFGVGNPPSLNDPAGIANGPVAPAFTFRYASVGSGAGVTSFFTQTPPSVPAGTPALNSLTILRPVSFGATDDPLAGTDIERIVTGTSNSGKAIQVPVVGVGIALAFNRTGLNVPAAGLRLSRITYCGILNGTITNWNDTRIRNDNGGAIIAANLPLRVVRRSDSSGTTFALTNHLNTVCKTAATPGIPTANTWSRGVGTISASGTVPPAAPANTVVWPASFVSALGNGGVATTISSTSGAIGYVDSATRLARSLPAALLQNRTGAYVGPTTPGIQNALASGTIVKYGAAPANRLIRIDGLADPTVATAYPISTASYFLFYDVYAGSNTTGPAAGIRQFINWALANAAQPVPPAANSSSPTPDQIAIARGYAPLPNNIKTVARTVVNTCVNTTSGPSPCTP</sequence>
<protein>
    <submittedName>
        <fullName evidence="4">Phosphate-binding protein</fullName>
    </submittedName>
</protein>
<keyword evidence="2" id="KW-0732">Signal</keyword>
<feature type="chain" id="PRO_5046646953" evidence="2">
    <location>
        <begin position="28"/>
        <end position="480"/>
    </location>
</feature>
<dbReference type="InterPro" id="IPR024370">
    <property type="entry name" value="PBP_domain"/>
</dbReference>
<dbReference type="PANTHER" id="PTHR42996">
    <property type="entry name" value="PHOSPHATE-BINDING PROTEIN PSTS"/>
    <property type="match status" value="1"/>
</dbReference>
<dbReference type="SUPFAM" id="SSF53850">
    <property type="entry name" value="Periplasmic binding protein-like II"/>
    <property type="match status" value="1"/>
</dbReference>
<feature type="domain" description="PBP" evidence="3">
    <location>
        <begin position="103"/>
        <end position="424"/>
    </location>
</feature>
<proteinExistence type="inferred from homology"/>
<dbReference type="EMBL" id="AP025732">
    <property type="protein sequence ID" value="BDI17512.1"/>
    <property type="molecule type" value="Genomic_DNA"/>
</dbReference>
<dbReference type="InterPro" id="IPR050962">
    <property type="entry name" value="Phosphate-bind_PstS"/>
</dbReference>
<keyword evidence="5" id="KW-1185">Reference proteome</keyword>
<evidence type="ECO:0000256" key="2">
    <source>
        <dbReference type="SAM" id="SignalP"/>
    </source>
</evidence>
<comment type="similarity">
    <text evidence="1">Belongs to the PstS family.</text>
</comment>
<evidence type="ECO:0000313" key="5">
    <source>
        <dbReference type="Proteomes" id="UP001055453"/>
    </source>
</evidence>
<accession>A0ABM7Z3E0</accession>
<organism evidence="4 5">
    <name type="scientific">Nostoc cf. commune SO-36</name>
    <dbReference type="NCBI Taxonomy" id="449208"/>
    <lineage>
        <taxon>Bacteria</taxon>
        <taxon>Bacillati</taxon>
        <taxon>Cyanobacteriota</taxon>
        <taxon>Cyanophyceae</taxon>
        <taxon>Nostocales</taxon>
        <taxon>Nostocaceae</taxon>
        <taxon>Nostoc</taxon>
    </lineage>
</organism>
<dbReference type="Proteomes" id="UP001055453">
    <property type="component" value="Chromosome"/>
</dbReference>
<dbReference type="Pfam" id="PF12849">
    <property type="entry name" value="PBP_like_2"/>
    <property type="match status" value="1"/>
</dbReference>
<reference evidence="4" key="1">
    <citation type="submission" date="2022-04" db="EMBL/GenBank/DDBJ databases">
        <title>Complete genome sequence of a cyanobacterium, Nostoc sp. SO-36, isolated in Antarctica.</title>
        <authorList>
            <person name="Kanesaki Y."/>
            <person name="Effendi D."/>
            <person name="Sakamoto T."/>
            <person name="Ohtani S."/>
            <person name="Awai K."/>
        </authorList>
    </citation>
    <scope>NUCLEOTIDE SEQUENCE</scope>
    <source>
        <strain evidence="4">SO-36</strain>
    </source>
</reference>
<gene>
    <name evidence="4" type="ORF">ANSO36C_33140</name>
</gene>
<feature type="signal peptide" evidence="2">
    <location>
        <begin position="1"/>
        <end position="27"/>
    </location>
</feature>
<evidence type="ECO:0000259" key="3">
    <source>
        <dbReference type="Pfam" id="PF12849"/>
    </source>
</evidence>
<dbReference type="Gene3D" id="3.40.190.10">
    <property type="entry name" value="Periplasmic binding protein-like II"/>
    <property type="match status" value="2"/>
</dbReference>
<name>A0ABM7Z3E0_NOSCO</name>
<evidence type="ECO:0000256" key="1">
    <source>
        <dbReference type="ARBA" id="ARBA00008725"/>
    </source>
</evidence>